<dbReference type="CDD" id="cd16495">
    <property type="entry name" value="RING_CH-C4HC3_MARCH"/>
    <property type="match status" value="1"/>
</dbReference>
<feature type="transmembrane region" description="Helical" evidence="10">
    <location>
        <begin position="239"/>
        <end position="258"/>
    </location>
</feature>
<dbReference type="PANTHER" id="PTHR46065:SF3">
    <property type="entry name" value="FI20425P1"/>
    <property type="match status" value="1"/>
</dbReference>
<dbReference type="Gene3D" id="3.30.40.10">
    <property type="entry name" value="Zinc/RING finger domain, C3HC4 (zinc finger)"/>
    <property type="match status" value="1"/>
</dbReference>
<evidence type="ECO:0000256" key="10">
    <source>
        <dbReference type="SAM" id="Phobius"/>
    </source>
</evidence>
<reference evidence="12 14" key="2">
    <citation type="journal article" date="2013" name="Nature">
        <title>Insights into bilaterian evolution from three spiralian genomes.</title>
        <authorList>
            <person name="Simakov O."/>
            <person name="Marletaz F."/>
            <person name="Cho S.J."/>
            <person name="Edsinger-Gonzales E."/>
            <person name="Havlak P."/>
            <person name="Hellsten U."/>
            <person name="Kuo D.H."/>
            <person name="Larsson T."/>
            <person name="Lv J."/>
            <person name="Arendt D."/>
            <person name="Savage R."/>
            <person name="Osoegawa K."/>
            <person name="de Jong P."/>
            <person name="Grimwood J."/>
            <person name="Chapman J.A."/>
            <person name="Shapiro H."/>
            <person name="Aerts A."/>
            <person name="Otillar R.P."/>
            <person name="Terry A.Y."/>
            <person name="Boore J.L."/>
            <person name="Grigoriev I.V."/>
            <person name="Lindberg D.R."/>
            <person name="Seaver E.C."/>
            <person name="Weisblat D.A."/>
            <person name="Putnam N.H."/>
            <person name="Rokhsar D.S."/>
        </authorList>
    </citation>
    <scope>NUCLEOTIDE SEQUENCE</scope>
    <source>
        <strain evidence="12 14">I ESC-2004</strain>
    </source>
</reference>
<keyword evidence="2" id="KW-0808">Transferase</keyword>
<keyword evidence="4" id="KW-0479">Metal-binding</keyword>
<dbReference type="STRING" id="283909.R7U258"/>
<evidence type="ECO:0000313" key="12">
    <source>
        <dbReference type="EMBL" id="ELU00080.1"/>
    </source>
</evidence>
<evidence type="ECO:0000313" key="13">
    <source>
        <dbReference type="EnsemblMetazoa" id="CapteP225460"/>
    </source>
</evidence>
<dbReference type="PROSITE" id="PS51292">
    <property type="entry name" value="ZF_RING_CH"/>
    <property type="match status" value="1"/>
</dbReference>
<dbReference type="InterPro" id="IPR011016">
    <property type="entry name" value="Znf_RING-CH"/>
</dbReference>
<organism evidence="12">
    <name type="scientific">Capitella teleta</name>
    <name type="common">Polychaete worm</name>
    <dbReference type="NCBI Taxonomy" id="283909"/>
    <lineage>
        <taxon>Eukaryota</taxon>
        <taxon>Metazoa</taxon>
        <taxon>Spiralia</taxon>
        <taxon>Lophotrochozoa</taxon>
        <taxon>Annelida</taxon>
        <taxon>Polychaeta</taxon>
        <taxon>Sedentaria</taxon>
        <taxon>Scolecida</taxon>
        <taxon>Capitellidae</taxon>
        <taxon>Capitella</taxon>
    </lineage>
</organism>
<keyword evidence="9 10" id="KW-0472">Membrane</keyword>
<protein>
    <recommendedName>
        <fullName evidence="11">RING-CH-type domain-containing protein</fullName>
    </recommendedName>
</protein>
<evidence type="ECO:0000256" key="9">
    <source>
        <dbReference type="ARBA" id="ARBA00023136"/>
    </source>
</evidence>
<dbReference type="Pfam" id="PF12906">
    <property type="entry name" value="RINGv"/>
    <property type="match status" value="1"/>
</dbReference>
<dbReference type="GO" id="GO:0016567">
    <property type="term" value="P:protein ubiquitination"/>
    <property type="evidence" value="ECO:0007669"/>
    <property type="project" value="TreeGrafter"/>
</dbReference>
<keyword evidence="3 10" id="KW-0812">Transmembrane</keyword>
<dbReference type="OMA" id="FSDDCHY"/>
<keyword evidence="14" id="KW-1185">Reference proteome</keyword>
<accession>R7U258</accession>
<feature type="domain" description="RING-CH-type" evidence="11">
    <location>
        <begin position="109"/>
        <end position="175"/>
    </location>
</feature>
<dbReference type="HOGENOM" id="CLU_909855_0_0_1"/>
<keyword evidence="8 10" id="KW-1133">Transmembrane helix</keyword>
<dbReference type="PANTHER" id="PTHR46065">
    <property type="entry name" value="E3 UBIQUITIN-PROTEIN LIGASE MARCH 2/3 FAMILY MEMBER"/>
    <property type="match status" value="1"/>
</dbReference>
<sequence>MESHQQTYTREDMEAGIGYPSICAPLMMPGETCSPSGTCTPMSGACTPLASPSHGPSTPIPSRAMSVIMPLPGTSASRLCLSHSDSCSTFLPSYTTSLNFDSKSNLSETNSTLNPICRICHMTGTESDGLISPCRCAGSLQYIHSTCLTRWLEICGKKSRKPPKCELCRYQYHRHKKFKLSHWRFPRVSRQDKALHIVFIINLLIMVACAIATVMCFLSDKGRMSNLTRNKASLTTEEIVTLSCGVLFFVSFFIAMSVQIKAKHTIYQLFVKFVMQNMQWEIDQYDKRRDSKLFRSTTAKGSTSYV</sequence>
<dbReference type="AlphaFoldDB" id="R7U258"/>
<keyword evidence="5" id="KW-0863">Zinc-finger</keyword>
<reference evidence="14" key="1">
    <citation type="submission" date="2012-12" db="EMBL/GenBank/DDBJ databases">
        <authorList>
            <person name="Hellsten U."/>
            <person name="Grimwood J."/>
            <person name="Chapman J.A."/>
            <person name="Shapiro H."/>
            <person name="Aerts A."/>
            <person name="Otillar R.P."/>
            <person name="Terry A.Y."/>
            <person name="Boore J.L."/>
            <person name="Simakov O."/>
            <person name="Marletaz F."/>
            <person name="Cho S.-J."/>
            <person name="Edsinger-Gonzales E."/>
            <person name="Havlak P."/>
            <person name="Kuo D.-H."/>
            <person name="Larsson T."/>
            <person name="Lv J."/>
            <person name="Arendt D."/>
            <person name="Savage R."/>
            <person name="Osoegawa K."/>
            <person name="de Jong P."/>
            <person name="Lindberg D.R."/>
            <person name="Seaver E.C."/>
            <person name="Weisblat D.A."/>
            <person name="Putnam N.H."/>
            <person name="Grigoriev I.V."/>
            <person name="Rokhsar D.S."/>
        </authorList>
    </citation>
    <scope>NUCLEOTIDE SEQUENCE</scope>
    <source>
        <strain evidence="14">I ESC-2004</strain>
    </source>
</reference>
<reference evidence="13" key="3">
    <citation type="submission" date="2015-06" db="UniProtKB">
        <authorList>
            <consortium name="EnsemblMetazoa"/>
        </authorList>
    </citation>
    <scope>IDENTIFICATION</scope>
</reference>
<dbReference type="InterPro" id="IPR013083">
    <property type="entry name" value="Znf_RING/FYVE/PHD"/>
</dbReference>
<dbReference type="SUPFAM" id="SSF57850">
    <property type="entry name" value="RING/U-box"/>
    <property type="match status" value="1"/>
</dbReference>
<name>R7U258_CAPTE</name>
<gene>
    <name evidence="12" type="ORF">CAPTEDRAFT_225460</name>
</gene>
<feature type="transmembrane region" description="Helical" evidence="10">
    <location>
        <begin position="194"/>
        <end position="218"/>
    </location>
</feature>
<comment type="subcellular location">
    <subcellularLocation>
        <location evidence="1">Membrane</location>
        <topology evidence="1">Multi-pass membrane protein</topology>
    </subcellularLocation>
</comment>
<evidence type="ECO:0000256" key="5">
    <source>
        <dbReference type="ARBA" id="ARBA00022771"/>
    </source>
</evidence>
<evidence type="ECO:0000256" key="8">
    <source>
        <dbReference type="ARBA" id="ARBA00022989"/>
    </source>
</evidence>
<dbReference type="SMART" id="SM00744">
    <property type="entry name" value="RINGv"/>
    <property type="match status" value="1"/>
</dbReference>
<evidence type="ECO:0000256" key="6">
    <source>
        <dbReference type="ARBA" id="ARBA00022786"/>
    </source>
</evidence>
<dbReference type="GO" id="GO:0004842">
    <property type="term" value="F:ubiquitin-protein transferase activity"/>
    <property type="evidence" value="ECO:0007669"/>
    <property type="project" value="TreeGrafter"/>
</dbReference>
<dbReference type="GO" id="GO:0016020">
    <property type="term" value="C:membrane"/>
    <property type="evidence" value="ECO:0007669"/>
    <property type="project" value="UniProtKB-SubCell"/>
</dbReference>
<dbReference type="GO" id="GO:0008270">
    <property type="term" value="F:zinc ion binding"/>
    <property type="evidence" value="ECO:0007669"/>
    <property type="project" value="UniProtKB-KW"/>
</dbReference>
<keyword evidence="7" id="KW-0862">Zinc</keyword>
<dbReference type="EnsemblMetazoa" id="CapteT225460">
    <property type="protein sequence ID" value="CapteP225460"/>
    <property type="gene ID" value="CapteG225460"/>
</dbReference>
<evidence type="ECO:0000313" key="14">
    <source>
        <dbReference type="Proteomes" id="UP000014760"/>
    </source>
</evidence>
<evidence type="ECO:0000256" key="3">
    <source>
        <dbReference type="ARBA" id="ARBA00022692"/>
    </source>
</evidence>
<proteinExistence type="predicted"/>
<evidence type="ECO:0000259" key="11">
    <source>
        <dbReference type="PROSITE" id="PS51292"/>
    </source>
</evidence>
<dbReference type="EMBL" id="KB306204">
    <property type="protein sequence ID" value="ELU00080.1"/>
    <property type="molecule type" value="Genomic_DNA"/>
</dbReference>
<evidence type="ECO:0000256" key="1">
    <source>
        <dbReference type="ARBA" id="ARBA00004141"/>
    </source>
</evidence>
<keyword evidence="6" id="KW-0833">Ubl conjugation pathway</keyword>
<dbReference type="OrthoDB" id="264354at2759"/>
<dbReference type="Proteomes" id="UP000014760">
    <property type="component" value="Unassembled WGS sequence"/>
</dbReference>
<dbReference type="EMBL" id="AMQN01009782">
    <property type="status" value="NOT_ANNOTATED_CDS"/>
    <property type="molecule type" value="Genomic_DNA"/>
</dbReference>
<evidence type="ECO:0000256" key="2">
    <source>
        <dbReference type="ARBA" id="ARBA00022679"/>
    </source>
</evidence>
<evidence type="ECO:0000256" key="4">
    <source>
        <dbReference type="ARBA" id="ARBA00022723"/>
    </source>
</evidence>
<evidence type="ECO:0000256" key="7">
    <source>
        <dbReference type="ARBA" id="ARBA00022833"/>
    </source>
</evidence>